<feature type="compositionally biased region" description="Basic and acidic residues" evidence="1">
    <location>
        <begin position="1230"/>
        <end position="1246"/>
    </location>
</feature>
<evidence type="ECO:0000256" key="1">
    <source>
        <dbReference type="SAM" id="MobiDB-lite"/>
    </source>
</evidence>
<feature type="non-terminal residue" evidence="3">
    <location>
        <position position="1528"/>
    </location>
</feature>
<dbReference type="HOGENOM" id="CLU_247421_0_0_1"/>
<proteinExistence type="predicted"/>
<feature type="region of interest" description="Disordered" evidence="1">
    <location>
        <begin position="670"/>
        <end position="713"/>
    </location>
</feature>
<evidence type="ECO:0000313" key="4">
    <source>
        <dbReference type="Proteomes" id="UP000053647"/>
    </source>
</evidence>
<sequence length="1528" mass="167799">MHSRSPSPQDPVGDHVVHTDLTDVEIAVLDRRLPAWMECSKDKKKDNFEAVCEELRVLPYMTALNRNQWDSRKKEALTKYHCEWTARAVVMRTKKAEITTLIQETKGVKPGEAEMISNYQWAVGQVMAKMTWEELEEAEKEADTALRKGKQYAREFASTMWKQCGMRVVILMAWQNEAKRVVVSSHDFNTEVNGGGSFDHLKDIQKDWDQYAQESFGRDADAAAADTDSEVPHAGLPKCKTRLDPVELVTRGDGKPWVMDIKQVGLDLLKDLVRGYFTYHYRVACGIPNAAVPWGDVSRDQNKYLSPTYLPPNFKVGNPSKMHKKDAIILLDFWRSHQDEDKDSVLAFRRWRGMDGMLQEPVDVHSGDSRPRVVMKKKLKARRRDVLLEKTHQSAGRGTANDSEAQSEIPMDWLESDAPDVGRGRSVKKVKVKAKRTRRMLSPGEDELPATTESPGMAANGQAPEQDSPVPTKAIHGILKKPMMQREGRSPEVSKSMPHPKPTIKHKTMKPGNAEGSSSSKRARAPSGDCEEDVDAVRPMKKVKKDLAKTRWHAATPFPDVIDEDVDDIEDTRRSTHKRKAPLPADFSLTTSLEPTARGSAEHSRRNLRPTLEPLDIELLTASFRDLQVSLDLSPYHPTSPTSRLSPDSCLPLDSHVSPNSRISPIRTHLSHLSPERDSHVTPAPRLSPVPARLGLTSADGNISDSPGTPQRTAPDLLDLSPFVPGAFHHSTPLHNPLNTLLLSPGSPLSPLTPSSSGTSSPDLVTQFDPLPALDLNHASINSPAPPHPATNSNGPRPSQMPENILRVPNTPVPVAHPPPQPPMAAPFTMPLRGTKDAPKFQGKIIAELPCFLEDVGILADQAQLDHAGKIRAAIRYAALDEAELWETLESATAVPADWANFVTAVKQLYPGCEGADRYYRSDLHNLVQEYRVKPMKNREELGEYHRKFQKVAAHLISTDKLSVNERDLLFLDGLPHALAVHVRAHLQYKVPDVHPSDPYPMASTLEATNFCLTGASLRPAYSPYTYNQPPQTFQQQPASTQPRNPAPRQQPPAQTTTPPATNPALGTVMKQEYPAPGSQAARIAMCAFCQDPSHFVPSCQLALAYINEGKLSRRNGRLCMPDGSPIPRIQGIYGMRNVVDHLLAQPAASTESASSSGFVRNPPPHITAALYTTAYGDNNSLEMELEVEPSAFLHTSSGDLAIPDSSEVTDPEFQAFLANAWANFQAGKGKGDQSRGKKMHFDGVKIPRRKAPRVTVEEEIESPAVREACAPGTRKSSPLSQSTTPESLPSQDSPSTSSSAVIIAPPTLRAPGEGQPIAKPIPTTSLPTTARASTQQREPVTSEHTPSKPASPAATAQPATTLPGTLNNGQFHYSFPLADSEAPKRALDQVLGVTVPVPLKELLALSPDLRKHMKEAVTGKRVWGNLLTQTDPETPDTQADASAHCFELEGRDPEGIAQEYGPKLTYSDDGRIVGNHSIPLHYIEATIVGTGRVVRCVLDTGSEDIAMPKALWETLGLVARPEYLMHM</sequence>
<accession>A0A0C9SRT0</accession>
<evidence type="ECO:0000259" key="2">
    <source>
        <dbReference type="Pfam" id="PF13352"/>
    </source>
</evidence>
<keyword evidence="4" id="KW-1185">Reference proteome</keyword>
<feature type="region of interest" description="Disordered" evidence="1">
    <location>
        <begin position="573"/>
        <end position="609"/>
    </location>
</feature>
<feature type="compositionally biased region" description="Basic residues" evidence="1">
    <location>
        <begin position="425"/>
        <end position="439"/>
    </location>
</feature>
<feature type="compositionally biased region" description="Polar residues" evidence="1">
    <location>
        <begin position="1275"/>
        <end position="1287"/>
    </location>
</feature>
<dbReference type="Pfam" id="PF13352">
    <property type="entry name" value="DUF4100"/>
    <property type="match status" value="1"/>
</dbReference>
<feature type="compositionally biased region" description="Polar residues" evidence="1">
    <location>
        <begin position="699"/>
        <end position="712"/>
    </location>
</feature>
<dbReference type="OrthoDB" id="3149423at2759"/>
<organism evidence="3 4">
    <name type="scientific">Paxillus involutus ATCC 200175</name>
    <dbReference type="NCBI Taxonomy" id="664439"/>
    <lineage>
        <taxon>Eukaryota</taxon>
        <taxon>Fungi</taxon>
        <taxon>Dikarya</taxon>
        <taxon>Basidiomycota</taxon>
        <taxon>Agaricomycotina</taxon>
        <taxon>Agaricomycetes</taxon>
        <taxon>Agaricomycetidae</taxon>
        <taxon>Boletales</taxon>
        <taxon>Paxilineae</taxon>
        <taxon>Paxillaceae</taxon>
        <taxon>Paxillus</taxon>
    </lineage>
</organism>
<reference evidence="4" key="2">
    <citation type="submission" date="2015-01" db="EMBL/GenBank/DDBJ databases">
        <title>Evolutionary Origins and Diversification of the Mycorrhizal Mutualists.</title>
        <authorList>
            <consortium name="DOE Joint Genome Institute"/>
            <consortium name="Mycorrhizal Genomics Consortium"/>
            <person name="Kohler A."/>
            <person name="Kuo A."/>
            <person name="Nagy L.G."/>
            <person name="Floudas D."/>
            <person name="Copeland A."/>
            <person name="Barry K.W."/>
            <person name="Cichocki N."/>
            <person name="Veneault-Fourrey C."/>
            <person name="LaButti K."/>
            <person name="Lindquist E.A."/>
            <person name="Lipzen A."/>
            <person name="Lundell T."/>
            <person name="Morin E."/>
            <person name="Murat C."/>
            <person name="Riley R."/>
            <person name="Ohm R."/>
            <person name="Sun H."/>
            <person name="Tunlid A."/>
            <person name="Henrissat B."/>
            <person name="Grigoriev I.V."/>
            <person name="Hibbett D.S."/>
            <person name="Martin F."/>
        </authorList>
    </citation>
    <scope>NUCLEOTIDE SEQUENCE [LARGE SCALE GENOMIC DNA]</scope>
    <source>
        <strain evidence="4">ATCC 200175</strain>
    </source>
</reference>
<feature type="domain" description="DUF4100" evidence="2">
    <location>
        <begin position="1117"/>
        <end position="1422"/>
    </location>
</feature>
<feature type="region of interest" description="Disordered" evidence="1">
    <location>
        <begin position="384"/>
        <end position="535"/>
    </location>
</feature>
<gene>
    <name evidence="3" type="ORF">PAXINDRAFT_16366</name>
</gene>
<name>A0A0C9SRT0_PAXIN</name>
<feature type="region of interest" description="Disordered" evidence="1">
    <location>
        <begin position="1227"/>
        <end position="1368"/>
    </location>
</feature>
<reference evidence="3 4" key="1">
    <citation type="submission" date="2014-06" db="EMBL/GenBank/DDBJ databases">
        <authorList>
            <consortium name="DOE Joint Genome Institute"/>
            <person name="Kuo A."/>
            <person name="Kohler A."/>
            <person name="Nagy L.G."/>
            <person name="Floudas D."/>
            <person name="Copeland A."/>
            <person name="Barry K.W."/>
            <person name="Cichocki N."/>
            <person name="Veneault-Fourrey C."/>
            <person name="LaButti K."/>
            <person name="Lindquist E.A."/>
            <person name="Lipzen A."/>
            <person name="Lundell T."/>
            <person name="Morin E."/>
            <person name="Murat C."/>
            <person name="Sun H."/>
            <person name="Tunlid A."/>
            <person name="Henrissat B."/>
            <person name="Grigoriev I.V."/>
            <person name="Hibbett D.S."/>
            <person name="Martin F."/>
            <person name="Nordberg H.P."/>
            <person name="Cantor M.N."/>
            <person name="Hua S.X."/>
        </authorList>
    </citation>
    <scope>NUCLEOTIDE SEQUENCE [LARGE SCALE GENOMIC DNA]</scope>
    <source>
        <strain evidence="3 4">ATCC 200175</strain>
    </source>
</reference>
<evidence type="ECO:0000313" key="3">
    <source>
        <dbReference type="EMBL" id="KIJ10649.1"/>
    </source>
</evidence>
<protein>
    <submittedName>
        <fullName evidence="3">Unplaced genomic scaffold PAXINscaffold_78, whole genome shotgun sequence</fullName>
    </submittedName>
</protein>
<dbReference type="Proteomes" id="UP000053647">
    <property type="component" value="Unassembled WGS sequence"/>
</dbReference>
<feature type="region of interest" description="Disordered" evidence="1">
    <location>
        <begin position="749"/>
        <end position="807"/>
    </location>
</feature>
<feature type="compositionally biased region" description="Low complexity" evidence="1">
    <location>
        <begin position="1288"/>
        <end position="1300"/>
    </location>
</feature>
<feature type="compositionally biased region" description="Low complexity" evidence="1">
    <location>
        <begin position="1348"/>
        <end position="1366"/>
    </location>
</feature>
<feature type="compositionally biased region" description="Low complexity" evidence="1">
    <location>
        <begin position="1052"/>
        <end position="1065"/>
    </location>
</feature>
<feature type="compositionally biased region" description="Polar residues" evidence="1">
    <location>
        <begin position="393"/>
        <end position="406"/>
    </location>
</feature>
<dbReference type="EMBL" id="KN819400">
    <property type="protein sequence ID" value="KIJ10649.1"/>
    <property type="molecule type" value="Genomic_DNA"/>
</dbReference>
<dbReference type="InterPro" id="IPR025165">
    <property type="entry name" value="DUF4100"/>
</dbReference>
<feature type="region of interest" description="Disordered" evidence="1">
    <location>
        <begin position="1024"/>
        <end position="1067"/>
    </location>
</feature>
<feature type="compositionally biased region" description="Polar residues" evidence="1">
    <location>
        <begin position="1025"/>
        <end position="1040"/>
    </location>
</feature>
<feature type="compositionally biased region" description="Low complexity" evidence="1">
    <location>
        <begin position="749"/>
        <end position="762"/>
    </location>
</feature>
<feature type="compositionally biased region" description="Polar residues" evidence="1">
    <location>
        <begin position="1323"/>
        <end position="1345"/>
    </location>
</feature>